<accession>A0A1X6N7H6</accession>
<dbReference type="GeneID" id="36323415"/>
<feature type="compositionally biased region" description="Pro residues" evidence="2">
    <location>
        <begin position="37"/>
        <end position="46"/>
    </location>
</feature>
<evidence type="ECO:0000313" key="3">
    <source>
        <dbReference type="EMBL" id="OSX64599.1"/>
    </source>
</evidence>
<dbReference type="OrthoDB" id="8954335at2759"/>
<dbReference type="AlphaFoldDB" id="A0A1X6N7H6"/>
<dbReference type="EMBL" id="KZ110593">
    <property type="protein sequence ID" value="OSX64599.1"/>
    <property type="molecule type" value="Genomic_DNA"/>
</dbReference>
<protein>
    <submittedName>
        <fullName evidence="3">Uncharacterized protein</fullName>
    </submittedName>
</protein>
<evidence type="ECO:0000256" key="2">
    <source>
        <dbReference type="SAM" id="MobiDB-lite"/>
    </source>
</evidence>
<evidence type="ECO:0000256" key="1">
    <source>
        <dbReference type="SAM" id="Coils"/>
    </source>
</evidence>
<keyword evidence="1" id="KW-0175">Coiled coil</keyword>
<evidence type="ECO:0000313" key="4">
    <source>
        <dbReference type="Proteomes" id="UP000194127"/>
    </source>
</evidence>
<reference evidence="3 4" key="1">
    <citation type="submission" date="2017-04" db="EMBL/GenBank/DDBJ databases">
        <title>Genome Sequence of the Model Brown-Rot Fungus Postia placenta SB12.</title>
        <authorList>
            <consortium name="DOE Joint Genome Institute"/>
            <person name="Gaskell J."/>
            <person name="Kersten P."/>
            <person name="Larrondo L.F."/>
            <person name="Canessa P."/>
            <person name="Martinez D."/>
            <person name="Hibbett D."/>
            <person name="Schmoll M."/>
            <person name="Kubicek C.P."/>
            <person name="Martinez A.T."/>
            <person name="Yadav J."/>
            <person name="Master E."/>
            <person name="Magnuson J.K."/>
            <person name="James T."/>
            <person name="Yaver D."/>
            <person name="Berka R."/>
            <person name="Labutti K."/>
            <person name="Lipzen A."/>
            <person name="Aerts A."/>
            <person name="Barry K."/>
            <person name="Henrissat B."/>
            <person name="Blanchette R."/>
            <person name="Grigoriev I."/>
            <person name="Cullen D."/>
        </authorList>
    </citation>
    <scope>NUCLEOTIDE SEQUENCE [LARGE SCALE GENOMIC DNA]</scope>
    <source>
        <strain evidence="3 4">MAD-698-R-SB12</strain>
    </source>
</reference>
<proteinExistence type="predicted"/>
<keyword evidence="4" id="KW-1185">Reference proteome</keyword>
<feature type="coiled-coil region" evidence="1">
    <location>
        <begin position="239"/>
        <end position="273"/>
    </location>
</feature>
<dbReference type="Proteomes" id="UP000194127">
    <property type="component" value="Unassembled WGS sequence"/>
</dbReference>
<dbReference type="Gene3D" id="3.40.50.300">
    <property type="entry name" value="P-loop containing nucleotide triphosphate hydrolases"/>
    <property type="match status" value="1"/>
</dbReference>
<gene>
    <name evidence="3" type="ORF">POSPLADRAFT_1044113</name>
</gene>
<dbReference type="RefSeq" id="XP_024341393.1">
    <property type="nucleotide sequence ID" value="XM_024478465.1"/>
</dbReference>
<feature type="region of interest" description="Disordered" evidence="2">
    <location>
        <begin position="34"/>
        <end position="57"/>
    </location>
</feature>
<name>A0A1X6N7H6_9APHY</name>
<dbReference type="InterPro" id="IPR027417">
    <property type="entry name" value="P-loop_NTPase"/>
</dbReference>
<organism evidence="3 4">
    <name type="scientific">Postia placenta MAD-698-R-SB12</name>
    <dbReference type="NCBI Taxonomy" id="670580"/>
    <lineage>
        <taxon>Eukaryota</taxon>
        <taxon>Fungi</taxon>
        <taxon>Dikarya</taxon>
        <taxon>Basidiomycota</taxon>
        <taxon>Agaricomycotina</taxon>
        <taxon>Agaricomycetes</taxon>
        <taxon>Polyporales</taxon>
        <taxon>Adustoporiaceae</taxon>
        <taxon>Rhodonia</taxon>
    </lineage>
</organism>
<sequence>MHALHMFSRKHLVHFLDPFQKETFYTAGTSTLREYPPCRPRSPPAQPIQSNGSHGRRQDNVHQRCQWFLSTCGDWSRVPDICRRIFETILAREKPKVLKAIAEFLARMRRQNQKLHGVIYLHRITDNRMGGTALRNFRMFRELCGIKALASCVIVLNMWNEVSEDVATARERELRETDIFFKPAMDAGASMLHHTNSPSSAQEILRDVVKKEPVVLQIQEEIVEQGKPIYETSAGVALLGDLAARQQRQLAQLQEMQRELEEAIDQQNESDRRELEEIEAGIKAKTAQLERDQEFIRKDPIPEPRIDCRPQPKWMGALLVVAGVLTFWKRGRAQNG</sequence>